<sequence>MVEFLQHLASRRTTDSAAKFSKGIPVSCDAMLDPTSCLPRPSPGTISPVPDDWSGGGVNLHTLLSTRAQNNVSPHWSARRHPK</sequence>
<reference evidence="1 2" key="1">
    <citation type="journal article" date="2019" name="Nat. Ecol. Evol.">
        <title>Megaphylogeny resolves global patterns of mushroom evolution.</title>
        <authorList>
            <person name="Varga T."/>
            <person name="Krizsan K."/>
            <person name="Foldi C."/>
            <person name="Dima B."/>
            <person name="Sanchez-Garcia M."/>
            <person name="Sanchez-Ramirez S."/>
            <person name="Szollosi G.J."/>
            <person name="Szarkandi J.G."/>
            <person name="Papp V."/>
            <person name="Albert L."/>
            <person name="Andreopoulos W."/>
            <person name="Angelini C."/>
            <person name="Antonin V."/>
            <person name="Barry K.W."/>
            <person name="Bougher N.L."/>
            <person name="Buchanan P."/>
            <person name="Buyck B."/>
            <person name="Bense V."/>
            <person name="Catcheside P."/>
            <person name="Chovatia M."/>
            <person name="Cooper J."/>
            <person name="Damon W."/>
            <person name="Desjardin D."/>
            <person name="Finy P."/>
            <person name="Geml J."/>
            <person name="Haridas S."/>
            <person name="Hughes K."/>
            <person name="Justo A."/>
            <person name="Karasinski D."/>
            <person name="Kautmanova I."/>
            <person name="Kiss B."/>
            <person name="Kocsube S."/>
            <person name="Kotiranta H."/>
            <person name="LaButti K.M."/>
            <person name="Lechner B.E."/>
            <person name="Liimatainen K."/>
            <person name="Lipzen A."/>
            <person name="Lukacs Z."/>
            <person name="Mihaltcheva S."/>
            <person name="Morgado L.N."/>
            <person name="Niskanen T."/>
            <person name="Noordeloos M.E."/>
            <person name="Ohm R.A."/>
            <person name="Ortiz-Santana B."/>
            <person name="Ovrebo C."/>
            <person name="Racz N."/>
            <person name="Riley R."/>
            <person name="Savchenko A."/>
            <person name="Shiryaev A."/>
            <person name="Soop K."/>
            <person name="Spirin V."/>
            <person name="Szebenyi C."/>
            <person name="Tomsovsky M."/>
            <person name="Tulloss R.E."/>
            <person name="Uehling J."/>
            <person name="Grigoriev I.V."/>
            <person name="Vagvolgyi C."/>
            <person name="Papp T."/>
            <person name="Martin F.M."/>
            <person name="Miettinen O."/>
            <person name="Hibbett D.S."/>
            <person name="Nagy L.G."/>
        </authorList>
    </citation>
    <scope>NUCLEOTIDE SEQUENCE [LARGE SCALE GENOMIC DNA]</scope>
    <source>
        <strain evidence="1 2">FP101781</strain>
    </source>
</reference>
<comment type="caution">
    <text evidence="1">The sequence shown here is derived from an EMBL/GenBank/DDBJ whole genome shotgun (WGS) entry which is preliminary data.</text>
</comment>
<evidence type="ECO:0000313" key="1">
    <source>
        <dbReference type="EMBL" id="TEB28260.1"/>
    </source>
</evidence>
<keyword evidence="2" id="KW-1185">Reference proteome</keyword>
<evidence type="ECO:0000313" key="2">
    <source>
        <dbReference type="Proteomes" id="UP000298030"/>
    </source>
</evidence>
<dbReference type="EMBL" id="QPFP01000034">
    <property type="protein sequence ID" value="TEB28260.1"/>
    <property type="molecule type" value="Genomic_DNA"/>
</dbReference>
<accession>A0A4Y7T273</accession>
<organism evidence="1 2">
    <name type="scientific">Coprinellus micaceus</name>
    <name type="common">Glistening ink-cap mushroom</name>
    <name type="synonym">Coprinus micaceus</name>
    <dbReference type="NCBI Taxonomy" id="71717"/>
    <lineage>
        <taxon>Eukaryota</taxon>
        <taxon>Fungi</taxon>
        <taxon>Dikarya</taxon>
        <taxon>Basidiomycota</taxon>
        <taxon>Agaricomycotina</taxon>
        <taxon>Agaricomycetes</taxon>
        <taxon>Agaricomycetidae</taxon>
        <taxon>Agaricales</taxon>
        <taxon>Agaricineae</taxon>
        <taxon>Psathyrellaceae</taxon>
        <taxon>Coprinellus</taxon>
    </lineage>
</organism>
<dbReference type="AlphaFoldDB" id="A0A4Y7T273"/>
<gene>
    <name evidence="1" type="ORF">FA13DRAFT_1735891</name>
</gene>
<protein>
    <submittedName>
        <fullName evidence="1">Uncharacterized protein</fullName>
    </submittedName>
</protein>
<name>A0A4Y7T273_COPMI</name>
<proteinExistence type="predicted"/>
<dbReference type="Proteomes" id="UP000298030">
    <property type="component" value="Unassembled WGS sequence"/>
</dbReference>